<evidence type="ECO:0000259" key="1">
    <source>
        <dbReference type="SMART" id="SM01235"/>
    </source>
</evidence>
<accession>K2Q6H5</accession>
<sequence>MRVFKNILFLLFTALVVMQFFPPKLNKADTTPPTDIILATSPPKIVEATLINACYDCHSNSTRYPWYTGIEPLSYWFSSHIKDGKKHLDFSKWEHYSPKKKIHKLEEITEAVNEGWMPLKSYRWLHKDANLTKEQIKGITDWAAMLQLKYQTKDLPQ</sequence>
<name>K2Q6H5_9FLAO</name>
<reference evidence="2 3" key="1">
    <citation type="journal article" date="2012" name="J. Bacteriol.">
        <title>Genome Sequence of Galbibacter marinum Type Strain ck-I2-15.</title>
        <authorList>
            <person name="Lai Q."/>
            <person name="Li C."/>
            <person name="Shao Z."/>
        </authorList>
    </citation>
    <scope>NUCLEOTIDE SEQUENCE [LARGE SCALE GENOMIC DNA]</scope>
    <source>
        <strain evidence="3">ck-I2-15</strain>
    </source>
</reference>
<proteinExistence type="predicted"/>
<protein>
    <recommendedName>
        <fullName evidence="1">Haem-binding domain-containing protein</fullName>
    </recommendedName>
</protein>
<dbReference type="EMBL" id="AMSG01000002">
    <property type="protein sequence ID" value="EKF56466.1"/>
    <property type="molecule type" value="Genomic_DNA"/>
</dbReference>
<organism evidence="2 3">
    <name type="scientific">Galbibacter marinus</name>
    <dbReference type="NCBI Taxonomy" id="555500"/>
    <lineage>
        <taxon>Bacteria</taxon>
        <taxon>Pseudomonadati</taxon>
        <taxon>Bacteroidota</taxon>
        <taxon>Flavobacteriia</taxon>
        <taxon>Flavobacteriales</taxon>
        <taxon>Flavobacteriaceae</taxon>
        <taxon>Galbibacter</taxon>
    </lineage>
</organism>
<dbReference type="eggNOG" id="COG2010">
    <property type="taxonomic scope" value="Bacteria"/>
</dbReference>
<dbReference type="RefSeq" id="WP_008990485.1">
    <property type="nucleotide sequence ID" value="NZ_AMSG01000002.1"/>
</dbReference>
<comment type="caution">
    <text evidence="2">The sequence shown here is derived from an EMBL/GenBank/DDBJ whole genome shotgun (WGS) entry which is preliminary data.</text>
</comment>
<dbReference type="Pfam" id="PF14376">
    <property type="entry name" value="Haem_bd"/>
    <property type="match status" value="1"/>
</dbReference>
<evidence type="ECO:0000313" key="3">
    <source>
        <dbReference type="Proteomes" id="UP000007364"/>
    </source>
</evidence>
<gene>
    <name evidence="2" type="ORF">I215_03048</name>
</gene>
<dbReference type="Proteomes" id="UP000007364">
    <property type="component" value="Unassembled WGS sequence"/>
</dbReference>
<feature type="domain" description="Haem-binding" evidence="1">
    <location>
        <begin position="12"/>
        <end position="147"/>
    </location>
</feature>
<evidence type="ECO:0000313" key="2">
    <source>
        <dbReference type="EMBL" id="EKF56466.1"/>
    </source>
</evidence>
<keyword evidence="3" id="KW-1185">Reference proteome</keyword>
<dbReference type="STRING" id="555500.I215_03048"/>
<dbReference type="SMART" id="SM01235">
    <property type="entry name" value="Haem_bd"/>
    <property type="match status" value="1"/>
</dbReference>
<dbReference type="AlphaFoldDB" id="K2Q6H5"/>
<dbReference type="OrthoDB" id="196738at2"/>
<dbReference type="InterPro" id="IPR025992">
    <property type="entry name" value="Haem-bd"/>
</dbReference>